<dbReference type="Gene3D" id="3.90.226.10">
    <property type="entry name" value="2-enoyl-CoA Hydratase, Chain A, domain 1"/>
    <property type="match status" value="4"/>
</dbReference>
<comment type="subcellular location">
    <subcellularLocation>
        <location evidence="1">Membrane</location>
    </subcellularLocation>
</comment>
<dbReference type="EC" id="3.4.21.-" evidence="8"/>
<evidence type="ECO:0000259" key="7">
    <source>
        <dbReference type="Pfam" id="PF01343"/>
    </source>
</evidence>
<evidence type="ECO:0000256" key="3">
    <source>
        <dbReference type="ARBA" id="ARBA00022670"/>
    </source>
</evidence>
<dbReference type="SUPFAM" id="SSF52096">
    <property type="entry name" value="ClpP/crotonase"/>
    <property type="match status" value="2"/>
</dbReference>
<dbReference type="EMBL" id="JBHTMV010000009">
    <property type="protein sequence ID" value="MFD1294758.1"/>
    <property type="molecule type" value="Genomic_DNA"/>
</dbReference>
<keyword evidence="6" id="KW-0472">Membrane</keyword>
<evidence type="ECO:0000256" key="5">
    <source>
        <dbReference type="ARBA" id="ARBA00022825"/>
    </source>
</evidence>
<keyword evidence="3" id="KW-0645">Protease</keyword>
<dbReference type="Pfam" id="PF01343">
    <property type="entry name" value="Peptidase_S49"/>
    <property type="match status" value="2"/>
</dbReference>
<dbReference type="Proteomes" id="UP001597241">
    <property type="component" value="Unassembled WGS sequence"/>
</dbReference>
<dbReference type="NCBIfam" id="TIGR00706">
    <property type="entry name" value="SppA_dom"/>
    <property type="match status" value="1"/>
</dbReference>
<evidence type="ECO:0000256" key="4">
    <source>
        <dbReference type="ARBA" id="ARBA00022801"/>
    </source>
</evidence>
<evidence type="ECO:0000256" key="1">
    <source>
        <dbReference type="ARBA" id="ARBA00004370"/>
    </source>
</evidence>
<dbReference type="RefSeq" id="WP_386810093.1">
    <property type="nucleotide sequence ID" value="NZ_JBHTMV010000009.1"/>
</dbReference>
<sequence>MKFLRNLVASILGSFIALGLIFILFLLFAVSLSESEETVVKKNTVLVIELDKIVKDFAPKSDDPFDEIFGANNKKMGLNEILNAIENAKYDSNIEGISIHTLGVNAGIAQTQAIRNKIEEFQETGKFVKAYADIYDQKAYYLASVADSVFLNPVGEIEFKGLSSEVLFYKNLQDKTGVKMEVIRHGKYKSAVEPFLANEMSDNNREQISSFLNAIWGEMVTEIAESRDKTSSELNKIADGLLSRNAKLAIENKMVDEAIYFDTYEEKLKLAAGVPLKSKLRTIKLQDYISTGKGRVVNTASNRIAVIYAQGEIIYGKGNEDVIGQELIINALRKARSSNSVKAIVLRVNSPGGSALTSELIWREIELTKEKLPVVVSMGNVAASGGYYIACNAHKIIAEPTTITGSIGVFGVIPNISKLAENIGVNAEQVKTNKGPDYSGFEPMTHAFRTVTQEGVEFVYTTFVNRVAAGRNMTVEEVDNIAQGRVWSGIEAKKVGLVDELGGLKDAVIEAAGLAGITDYRIRNYPSYKIDFEERFSDFPFAATKEELLIEEFGEENYKLYQTLKQFSKISGVQARLPYVIDIH</sequence>
<dbReference type="InterPro" id="IPR002142">
    <property type="entry name" value="Peptidase_S49"/>
</dbReference>
<keyword evidence="5" id="KW-0720">Serine protease</keyword>
<comment type="caution">
    <text evidence="8">The sequence shown here is derived from an EMBL/GenBank/DDBJ whole genome shotgun (WGS) entry which is preliminary data.</text>
</comment>
<keyword evidence="9" id="KW-1185">Reference proteome</keyword>
<dbReference type="GO" id="GO:0016787">
    <property type="term" value="F:hydrolase activity"/>
    <property type="evidence" value="ECO:0007669"/>
    <property type="project" value="UniProtKB-KW"/>
</dbReference>
<evidence type="ECO:0000313" key="9">
    <source>
        <dbReference type="Proteomes" id="UP001597241"/>
    </source>
</evidence>
<evidence type="ECO:0000256" key="2">
    <source>
        <dbReference type="ARBA" id="ARBA00008683"/>
    </source>
</evidence>
<proteinExistence type="inferred from homology"/>
<accession>A0ABW3WSX1</accession>
<protein>
    <submittedName>
        <fullName evidence="8">Signal peptide peptidase SppA</fullName>
        <ecNumber evidence="8">3.4.21.-</ecNumber>
    </submittedName>
</protein>
<organism evidence="8 9">
    <name type="scientific">Lutibacter holmesii</name>
    <dbReference type="NCBI Taxonomy" id="1137985"/>
    <lineage>
        <taxon>Bacteria</taxon>
        <taxon>Pseudomonadati</taxon>
        <taxon>Bacteroidota</taxon>
        <taxon>Flavobacteriia</taxon>
        <taxon>Flavobacteriales</taxon>
        <taxon>Flavobacteriaceae</taxon>
        <taxon>Lutibacter</taxon>
    </lineage>
</organism>
<dbReference type="CDD" id="cd07018">
    <property type="entry name" value="S49_SppA_67K_type"/>
    <property type="match status" value="1"/>
</dbReference>
<dbReference type="PANTHER" id="PTHR33209">
    <property type="entry name" value="PROTEASE 4"/>
    <property type="match status" value="1"/>
</dbReference>
<keyword evidence="4 8" id="KW-0378">Hydrolase</keyword>
<evidence type="ECO:0000313" key="8">
    <source>
        <dbReference type="EMBL" id="MFD1294758.1"/>
    </source>
</evidence>
<feature type="domain" description="Peptidase S49" evidence="7">
    <location>
        <begin position="368"/>
        <end position="517"/>
    </location>
</feature>
<evidence type="ECO:0000256" key="6">
    <source>
        <dbReference type="ARBA" id="ARBA00023136"/>
    </source>
</evidence>
<dbReference type="CDD" id="cd07023">
    <property type="entry name" value="S49_Sppa_N_C"/>
    <property type="match status" value="1"/>
</dbReference>
<feature type="domain" description="Peptidase S49" evidence="7">
    <location>
        <begin position="121"/>
        <end position="274"/>
    </location>
</feature>
<dbReference type="InterPro" id="IPR004635">
    <property type="entry name" value="Pept_S49_SppA"/>
</dbReference>
<dbReference type="InterPro" id="IPR047217">
    <property type="entry name" value="S49_SppA_67K_type_N"/>
</dbReference>
<dbReference type="PIRSF" id="PIRSF001217">
    <property type="entry name" value="Protease_4_SppA"/>
    <property type="match status" value="1"/>
</dbReference>
<reference evidence="9" key="1">
    <citation type="journal article" date="2019" name="Int. J. Syst. Evol. Microbiol.">
        <title>The Global Catalogue of Microorganisms (GCM) 10K type strain sequencing project: providing services to taxonomists for standard genome sequencing and annotation.</title>
        <authorList>
            <consortium name="The Broad Institute Genomics Platform"/>
            <consortium name="The Broad Institute Genome Sequencing Center for Infectious Disease"/>
            <person name="Wu L."/>
            <person name="Ma J."/>
        </authorList>
    </citation>
    <scope>NUCLEOTIDE SEQUENCE [LARGE SCALE GENOMIC DNA]</scope>
    <source>
        <strain evidence="9">CCUG 62221</strain>
    </source>
</reference>
<dbReference type="InterPro" id="IPR029045">
    <property type="entry name" value="ClpP/crotonase-like_dom_sf"/>
</dbReference>
<gene>
    <name evidence="8" type="primary">sppA</name>
    <name evidence="8" type="ORF">ACFQ5N_13020</name>
</gene>
<dbReference type="PANTHER" id="PTHR33209:SF1">
    <property type="entry name" value="PEPTIDASE S49 DOMAIN-CONTAINING PROTEIN"/>
    <property type="match status" value="1"/>
</dbReference>
<name>A0ABW3WSX1_9FLAO</name>
<dbReference type="InterPro" id="IPR047272">
    <property type="entry name" value="S49_SppA_C"/>
</dbReference>
<dbReference type="InterPro" id="IPR004634">
    <property type="entry name" value="Pept_S49_pIV"/>
</dbReference>
<dbReference type="NCBIfam" id="TIGR00705">
    <property type="entry name" value="SppA_67K"/>
    <property type="match status" value="1"/>
</dbReference>
<comment type="similarity">
    <text evidence="2">Belongs to the peptidase S49 family.</text>
</comment>